<evidence type="ECO:0000313" key="3">
    <source>
        <dbReference type="Proteomes" id="UP001360953"/>
    </source>
</evidence>
<name>A0ABR1L7J2_9PEZI</name>
<dbReference type="Proteomes" id="UP001360953">
    <property type="component" value="Unassembled WGS sequence"/>
</dbReference>
<protein>
    <submittedName>
        <fullName evidence="2">Uncharacterized protein</fullName>
    </submittedName>
</protein>
<feature type="region of interest" description="Disordered" evidence="1">
    <location>
        <begin position="1"/>
        <end position="24"/>
    </location>
</feature>
<organism evidence="2 3">
    <name type="scientific">Phyllosticta citribraziliensis</name>
    <dbReference type="NCBI Taxonomy" id="989973"/>
    <lineage>
        <taxon>Eukaryota</taxon>
        <taxon>Fungi</taxon>
        <taxon>Dikarya</taxon>
        <taxon>Ascomycota</taxon>
        <taxon>Pezizomycotina</taxon>
        <taxon>Dothideomycetes</taxon>
        <taxon>Dothideomycetes incertae sedis</taxon>
        <taxon>Botryosphaeriales</taxon>
        <taxon>Phyllostictaceae</taxon>
        <taxon>Phyllosticta</taxon>
    </lineage>
</organism>
<feature type="compositionally biased region" description="Basic and acidic residues" evidence="1">
    <location>
        <begin position="365"/>
        <end position="375"/>
    </location>
</feature>
<sequence>MSKKRSSTAAELGAPSAKRARVESTAEASASIAFYGQKSSARRNDFELEEALEFMDPDQFQEILLKFAPKVSVLRDCIVAEYTQELDGVFSSDELKSDDVLFAPRFKPLRDAILTEYQDELESMNDRIVDFDWQSKRVWRELNVTHDRKSGSAQFYAAGGASWTIERTIKSITDNAHSDTSFRARRNALIALRKIGKSITLSEGVIPHEVRKDYTSDQNGFTDAFLEIAKSFTCAEKAKVLHTDQDGSTFEQKLVELVDLARGYCIFPKLSKSLSVLQKQESEDEDEEGDSEGEDNDDWPEDEDGEEESEVEDEEDESDEDGDDESQDEDGEEAPRKPSGKPSGSYSDSDIEIIKVVQCPSSNKVESDSDRDSDMEIIEFVRRAR</sequence>
<comment type="caution">
    <text evidence="2">The sequence shown here is derived from an EMBL/GenBank/DDBJ whole genome shotgun (WGS) entry which is preliminary data.</text>
</comment>
<keyword evidence="3" id="KW-1185">Reference proteome</keyword>
<feature type="compositionally biased region" description="Acidic residues" evidence="1">
    <location>
        <begin position="282"/>
        <end position="332"/>
    </location>
</feature>
<evidence type="ECO:0000256" key="1">
    <source>
        <dbReference type="SAM" id="MobiDB-lite"/>
    </source>
</evidence>
<dbReference type="EMBL" id="JBBPEH010000016">
    <property type="protein sequence ID" value="KAK7529622.1"/>
    <property type="molecule type" value="Genomic_DNA"/>
</dbReference>
<accession>A0ABR1L7J2</accession>
<feature type="region of interest" description="Disordered" evidence="1">
    <location>
        <begin position="276"/>
        <end position="375"/>
    </location>
</feature>
<evidence type="ECO:0000313" key="2">
    <source>
        <dbReference type="EMBL" id="KAK7529622.1"/>
    </source>
</evidence>
<gene>
    <name evidence="2" type="ORF">J3D65DRAFT_672557</name>
</gene>
<dbReference type="GeneID" id="92036408"/>
<proteinExistence type="predicted"/>
<reference evidence="2 3" key="1">
    <citation type="submission" date="2024-04" db="EMBL/GenBank/DDBJ databases">
        <title>Phyllosticta paracitricarpa is synonymous to the EU quarantine fungus P. citricarpa based on phylogenomic analyses.</title>
        <authorList>
            <consortium name="Lawrence Berkeley National Laboratory"/>
            <person name="Van ingen-buijs V.A."/>
            <person name="Van westerhoven A.C."/>
            <person name="Haridas S."/>
            <person name="Skiadas P."/>
            <person name="Martin F."/>
            <person name="Groenewald J.Z."/>
            <person name="Crous P.W."/>
            <person name="Seidl M.F."/>
        </authorList>
    </citation>
    <scope>NUCLEOTIDE SEQUENCE [LARGE SCALE GENOMIC DNA]</scope>
    <source>
        <strain evidence="2 3">CPC 17464</strain>
    </source>
</reference>
<dbReference type="RefSeq" id="XP_066650072.1">
    <property type="nucleotide sequence ID" value="XM_066803502.1"/>
</dbReference>